<comment type="caution">
    <text evidence="1">The sequence shown here is derived from an EMBL/GenBank/DDBJ whole genome shotgun (WGS) entry which is preliminary data.</text>
</comment>
<proteinExistence type="predicted"/>
<organism evidence="1 2">
    <name type="scientific">Rotaria sordida</name>
    <dbReference type="NCBI Taxonomy" id="392033"/>
    <lineage>
        <taxon>Eukaryota</taxon>
        <taxon>Metazoa</taxon>
        <taxon>Spiralia</taxon>
        <taxon>Gnathifera</taxon>
        <taxon>Rotifera</taxon>
        <taxon>Eurotatoria</taxon>
        <taxon>Bdelloidea</taxon>
        <taxon>Philodinida</taxon>
        <taxon>Philodinidae</taxon>
        <taxon>Rotaria</taxon>
    </lineage>
</organism>
<feature type="non-terminal residue" evidence="1">
    <location>
        <position position="1"/>
    </location>
</feature>
<protein>
    <submittedName>
        <fullName evidence="1">Uncharacterized protein</fullName>
    </submittedName>
</protein>
<sequence>IYISGCYYLDSNNNWQSNALLIAPKTNHSQIQYFTTHL</sequence>
<accession>A0A820CYV2</accession>
<evidence type="ECO:0000313" key="2">
    <source>
        <dbReference type="Proteomes" id="UP000663874"/>
    </source>
</evidence>
<dbReference type="EMBL" id="CAJOBE010018636">
    <property type="protein sequence ID" value="CAF4222068.1"/>
    <property type="molecule type" value="Genomic_DNA"/>
</dbReference>
<gene>
    <name evidence="1" type="ORF">FNK824_LOCUS37296</name>
</gene>
<dbReference type="AlphaFoldDB" id="A0A820CYV2"/>
<evidence type="ECO:0000313" key="1">
    <source>
        <dbReference type="EMBL" id="CAF4222068.1"/>
    </source>
</evidence>
<reference evidence="1" key="1">
    <citation type="submission" date="2021-02" db="EMBL/GenBank/DDBJ databases">
        <authorList>
            <person name="Nowell W R."/>
        </authorList>
    </citation>
    <scope>NUCLEOTIDE SEQUENCE</scope>
</reference>
<dbReference type="Proteomes" id="UP000663874">
    <property type="component" value="Unassembled WGS sequence"/>
</dbReference>
<name>A0A820CYV2_9BILA</name>